<dbReference type="InterPro" id="IPR015424">
    <property type="entry name" value="PyrdxlP-dep_Trfase"/>
</dbReference>
<name>A0A516PY12_9ACTN</name>
<dbReference type="PANTHER" id="PTHR11986:SF79">
    <property type="entry name" value="ACETYLORNITHINE AMINOTRANSFERASE, MITOCHONDRIAL"/>
    <property type="match status" value="1"/>
</dbReference>
<feature type="binding site" evidence="5">
    <location>
        <position position="299"/>
    </location>
    <ligand>
        <name>N(2)-acetyl-L-ornithine</name>
        <dbReference type="ChEBI" id="CHEBI:57805"/>
    </ligand>
</feature>
<dbReference type="PANTHER" id="PTHR11986">
    <property type="entry name" value="AMINOTRANSFERASE CLASS III"/>
    <property type="match status" value="1"/>
</dbReference>
<comment type="catalytic activity">
    <reaction evidence="5">
        <text>N(2)-acetyl-L-ornithine + 2-oxoglutarate = N-acetyl-L-glutamate 5-semialdehyde + L-glutamate</text>
        <dbReference type="Rhea" id="RHEA:18049"/>
        <dbReference type="ChEBI" id="CHEBI:16810"/>
        <dbReference type="ChEBI" id="CHEBI:29123"/>
        <dbReference type="ChEBI" id="CHEBI:29985"/>
        <dbReference type="ChEBI" id="CHEBI:57805"/>
        <dbReference type="EC" id="2.6.1.11"/>
    </reaction>
</comment>
<dbReference type="InterPro" id="IPR015421">
    <property type="entry name" value="PyrdxlP-dep_Trfase_major"/>
</dbReference>
<accession>A0A516PY12</accession>
<comment type="subcellular location">
    <subcellularLocation>
        <location evidence="5">Cytoplasm</location>
    </subcellularLocation>
</comment>
<comment type="subunit">
    <text evidence="5">Homodimer.</text>
</comment>
<evidence type="ECO:0000256" key="3">
    <source>
        <dbReference type="ARBA" id="ARBA00022679"/>
    </source>
</evidence>
<dbReference type="NCBIfam" id="NF002874">
    <property type="entry name" value="PRK03244.1"/>
    <property type="match status" value="1"/>
</dbReference>
<dbReference type="GO" id="GO:0030170">
    <property type="term" value="F:pyridoxal phosphate binding"/>
    <property type="evidence" value="ECO:0007669"/>
    <property type="project" value="InterPro"/>
</dbReference>
<evidence type="ECO:0000256" key="4">
    <source>
        <dbReference type="ARBA" id="ARBA00022898"/>
    </source>
</evidence>
<feature type="binding site" evidence="5">
    <location>
        <position position="160"/>
    </location>
    <ligand>
        <name>N(2)-acetyl-L-ornithine</name>
        <dbReference type="ChEBI" id="CHEBI:57805"/>
    </ligand>
</feature>
<feature type="binding site" evidence="5">
    <location>
        <position position="300"/>
    </location>
    <ligand>
        <name>pyridoxal 5'-phosphate</name>
        <dbReference type="ChEBI" id="CHEBI:597326"/>
    </ligand>
</feature>
<dbReference type="RefSeq" id="WP_143986026.1">
    <property type="nucleotide sequence ID" value="NZ_CP041692.1"/>
</dbReference>
<comment type="cofactor">
    <cofactor evidence="5">
        <name>pyridoxal 5'-phosphate</name>
        <dbReference type="ChEBI" id="CHEBI:597326"/>
    </cofactor>
    <text evidence="5">Binds 1 pyridoxal phosphate per subunit.</text>
</comment>
<dbReference type="CDD" id="cd00610">
    <property type="entry name" value="OAT_like"/>
    <property type="match status" value="1"/>
</dbReference>
<gene>
    <name evidence="5" type="primary">argD</name>
    <name evidence="6" type="ORF">FOE78_09255</name>
</gene>
<dbReference type="EC" id="2.6.1.11" evidence="5"/>
<dbReference type="NCBIfam" id="TIGR00707">
    <property type="entry name" value="argD"/>
    <property type="match status" value="1"/>
</dbReference>
<dbReference type="Proteomes" id="UP000319263">
    <property type="component" value="Chromosome"/>
</dbReference>
<evidence type="ECO:0000313" key="6">
    <source>
        <dbReference type="EMBL" id="QDP96060.1"/>
    </source>
</evidence>
<keyword evidence="7" id="KW-1185">Reference proteome</keyword>
<dbReference type="FunFam" id="3.40.640.10:FF:000004">
    <property type="entry name" value="Acetylornithine aminotransferase"/>
    <property type="match status" value="1"/>
</dbReference>
<proteinExistence type="inferred from homology"/>
<dbReference type="SUPFAM" id="SSF53383">
    <property type="entry name" value="PLP-dependent transferases"/>
    <property type="match status" value="1"/>
</dbReference>
<keyword evidence="4 5" id="KW-0663">Pyridoxal phosphate</keyword>
<evidence type="ECO:0000256" key="2">
    <source>
        <dbReference type="ARBA" id="ARBA00022605"/>
    </source>
</evidence>
<dbReference type="InterPro" id="IPR015422">
    <property type="entry name" value="PyrdxlP-dep_Trfase_small"/>
</dbReference>
<sequence length="417" mass="43479">MTGTDLPGELSAVSDQLAAAGGRSSAAVLKSYDDHLMRTFGPPKRVFVRGEGCYVWDADGRRHLDLLSGLAVNALGHAHPTVLSAITGQIATLGHVSNFFATPSQVALAERLDRMVTGGDAGARVFFANSGTEVNEAAFKITRLTGRTKIISTEGAFHGRSLGSLALTASEKYRKPFEPLPGDVEFIPYGDVAALEAAVDDRTAAVVLEPIQGENGVVEPPDGYLAAAREITSAAGALLWIDEIQTGMGRTGYWLESQRSGVVGDIVTVAKGLGNGFPIGACIATGPAADLLGPGSHGSTFGGNPVACIAGLAVISVIERDNLLTNVTEQGARLADAITAVDHPLIDHVRGRGLLRGVVLRKDRAQQITDAALDAGFIINAPRPNVLRIAPPLIITADQIDSFVQALPGFLDQGARA</sequence>
<feature type="binding site" evidence="5">
    <location>
        <begin position="131"/>
        <end position="132"/>
    </location>
    <ligand>
        <name>pyridoxal 5'-phosphate</name>
        <dbReference type="ChEBI" id="CHEBI:597326"/>
    </ligand>
</feature>
<feature type="binding site" evidence="5">
    <location>
        <position position="157"/>
    </location>
    <ligand>
        <name>pyridoxal 5'-phosphate</name>
        <dbReference type="ChEBI" id="CHEBI:597326"/>
    </ligand>
</feature>
<feature type="modified residue" description="N6-(pyridoxal phosphate)lysine" evidence="5">
    <location>
        <position position="271"/>
    </location>
</feature>
<dbReference type="OrthoDB" id="4510254at2"/>
<protein>
    <recommendedName>
        <fullName evidence="5">Acetylornithine aminotransferase</fullName>
        <shortName evidence="5">ACOAT</shortName>
        <ecNumber evidence="5">2.6.1.11</ecNumber>
    </recommendedName>
</protein>
<keyword evidence="3 5" id="KW-0808">Transferase</keyword>
<comment type="similarity">
    <text evidence="5">Belongs to the class-III pyridoxal-phosphate-dependent aminotransferase family. ArgD subfamily.</text>
</comment>
<keyword evidence="5" id="KW-0055">Arginine biosynthesis</keyword>
<dbReference type="InterPro" id="IPR004636">
    <property type="entry name" value="AcOrn/SuccOrn_fam"/>
</dbReference>
<dbReference type="GO" id="GO:0005737">
    <property type="term" value="C:cytoplasm"/>
    <property type="evidence" value="ECO:0007669"/>
    <property type="project" value="UniProtKB-SubCell"/>
</dbReference>
<dbReference type="HAMAP" id="MF_01107">
    <property type="entry name" value="ArgD_aminotrans_3"/>
    <property type="match status" value="1"/>
</dbReference>
<dbReference type="GO" id="GO:0006526">
    <property type="term" value="P:L-arginine biosynthetic process"/>
    <property type="evidence" value="ECO:0007669"/>
    <property type="project" value="UniProtKB-UniRule"/>
</dbReference>
<dbReference type="InterPro" id="IPR049704">
    <property type="entry name" value="Aminotrans_3_PPA_site"/>
</dbReference>
<evidence type="ECO:0000313" key="7">
    <source>
        <dbReference type="Proteomes" id="UP000319263"/>
    </source>
</evidence>
<dbReference type="Gene3D" id="3.90.1150.10">
    <property type="entry name" value="Aspartate Aminotransferase, domain 1"/>
    <property type="match status" value="1"/>
</dbReference>
<keyword evidence="2 5" id="KW-0028">Amino-acid biosynthesis</keyword>
<dbReference type="AlphaFoldDB" id="A0A516PY12"/>
<dbReference type="EMBL" id="CP041692">
    <property type="protein sequence ID" value="QDP96060.1"/>
    <property type="molecule type" value="Genomic_DNA"/>
</dbReference>
<feature type="binding site" evidence="5">
    <location>
        <begin position="242"/>
        <end position="245"/>
    </location>
    <ligand>
        <name>pyridoxal 5'-phosphate</name>
        <dbReference type="ChEBI" id="CHEBI:597326"/>
    </ligand>
</feature>
<dbReference type="UniPathway" id="UPA00068">
    <property type="reaction ID" value="UER00109"/>
</dbReference>
<reference evidence="6 7" key="1">
    <citation type="submission" date="2019-07" db="EMBL/GenBank/DDBJ databases">
        <title>Microlunatus dokdonensis sp. nov. isolated from the rhizospheric soil of the wild plant Elymus tsukushiensis.</title>
        <authorList>
            <person name="Ghim S.-Y."/>
            <person name="Hwang Y.-J."/>
            <person name="Son J.-S."/>
            <person name="Shin J.-H."/>
        </authorList>
    </citation>
    <scope>NUCLEOTIDE SEQUENCE [LARGE SCALE GENOMIC DNA]</scope>
    <source>
        <strain evidence="6 7">KUDC0627</strain>
    </source>
</reference>
<evidence type="ECO:0000256" key="1">
    <source>
        <dbReference type="ARBA" id="ARBA00022576"/>
    </source>
</evidence>
<dbReference type="Gene3D" id="3.40.640.10">
    <property type="entry name" value="Type I PLP-dependent aspartate aminotransferase-like (Major domain)"/>
    <property type="match status" value="1"/>
</dbReference>
<comment type="pathway">
    <text evidence="5">Amino-acid biosynthesis; L-arginine biosynthesis; N(2)-acetyl-L-ornithine from L-glutamate: step 4/4.</text>
</comment>
<dbReference type="InterPro" id="IPR005814">
    <property type="entry name" value="Aminotrans_3"/>
</dbReference>
<dbReference type="GO" id="GO:0003992">
    <property type="term" value="F:N2-acetyl-L-ornithine:2-oxoglutarate 5-aminotransferase activity"/>
    <property type="evidence" value="ECO:0007669"/>
    <property type="project" value="UniProtKB-UniRule"/>
</dbReference>
<keyword evidence="1 5" id="KW-0032">Aminotransferase</keyword>
<dbReference type="PIRSF" id="PIRSF000521">
    <property type="entry name" value="Transaminase_4ab_Lys_Orn"/>
    <property type="match status" value="1"/>
</dbReference>
<dbReference type="KEGG" id="mik:FOE78_09255"/>
<organism evidence="6 7">
    <name type="scientific">Microlunatus elymi</name>
    <dbReference type="NCBI Taxonomy" id="2596828"/>
    <lineage>
        <taxon>Bacteria</taxon>
        <taxon>Bacillati</taxon>
        <taxon>Actinomycetota</taxon>
        <taxon>Actinomycetes</taxon>
        <taxon>Propionibacteriales</taxon>
        <taxon>Propionibacteriaceae</taxon>
        <taxon>Microlunatus</taxon>
    </lineage>
</organism>
<evidence type="ECO:0000256" key="5">
    <source>
        <dbReference type="HAMAP-Rule" id="MF_01107"/>
    </source>
</evidence>
<comment type="miscellaneous">
    <text evidence="5">May also have succinyldiaminopimelate aminotransferase activity, thus carrying out the corresponding step in lysine biosynthesis.</text>
</comment>
<dbReference type="InterPro" id="IPR050103">
    <property type="entry name" value="Class-III_PLP-dep_AT"/>
</dbReference>
<keyword evidence="5" id="KW-0963">Cytoplasm</keyword>
<dbReference type="GO" id="GO:0042802">
    <property type="term" value="F:identical protein binding"/>
    <property type="evidence" value="ECO:0007669"/>
    <property type="project" value="TreeGrafter"/>
</dbReference>
<dbReference type="PROSITE" id="PS00600">
    <property type="entry name" value="AA_TRANSFER_CLASS_3"/>
    <property type="match status" value="1"/>
</dbReference>
<dbReference type="Pfam" id="PF00202">
    <property type="entry name" value="Aminotran_3"/>
    <property type="match status" value="1"/>
</dbReference>